<keyword evidence="4" id="KW-1185">Reference proteome</keyword>
<organism evidence="3 4">
    <name type="scientific">Pusillibacter faecalis</name>
    <dbReference type="NCBI Taxonomy" id="2714358"/>
    <lineage>
        <taxon>Bacteria</taxon>
        <taxon>Bacillati</taxon>
        <taxon>Bacillota</taxon>
        <taxon>Clostridia</taxon>
        <taxon>Eubacteriales</taxon>
        <taxon>Oscillospiraceae</taxon>
        <taxon>Pusillibacter</taxon>
    </lineage>
</organism>
<dbReference type="SMART" id="SM00530">
    <property type="entry name" value="HTH_XRE"/>
    <property type="match status" value="1"/>
</dbReference>
<evidence type="ECO:0000259" key="2">
    <source>
        <dbReference type="PROSITE" id="PS50943"/>
    </source>
</evidence>
<name>A0A810QC82_9FIRM</name>
<accession>A0A810QC82</accession>
<dbReference type="InterPro" id="IPR001387">
    <property type="entry name" value="Cro/C1-type_HTH"/>
</dbReference>
<feature type="domain" description="HTH cro/C1-type" evidence="2">
    <location>
        <begin position="9"/>
        <end position="61"/>
    </location>
</feature>
<dbReference type="AlphaFoldDB" id="A0A810QC82"/>
<dbReference type="PANTHER" id="PTHR46558">
    <property type="entry name" value="TRACRIPTIONAL REGULATORY PROTEIN-RELATED-RELATED"/>
    <property type="match status" value="1"/>
</dbReference>
<dbReference type="EMBL" id="AP023420">
    <property type="protein sequence ID" value="BCK84175.1"/>
    <property type="molecule type" value="Genomic_DNA"/>
</dbReference>
<dbReference type="GO" id="GO:0003677">
    <property type="term" value="F:DNA binding"/>
    <property type="evidence" value="ECO:0007669"/>
    <property type="project" value="UniProtKB-KW"/>
</dbReference>
<dbReference type="SUPFAM" id="SSF47413">
    <property type="entry name" value="lambda repressor-like DNA-binding domains"/>
    <property type="match status" value="1"/>
</dbReference>
<keyword evidence="1" id="KW-0238">DNA-binding</keyword>
<evidence type="ECO:0000256" key="1">
    <source>
        <dbReference type="ARBA" id="ARBA00023125"/>
    </source>
</evidence>
<dbReference type="PANTHER" id="PTHR46558:SF11">
    <property type="entry name" value="HTH-TYPE TRANSCRIPTIONAL REGULATOR XRE"/>
    <property type="match status" value="1"/>
</dbReference>
<gene>
    <name evidence="3" type="ORF">MM59RIKEN_14940</name>
</gene>
<dbReference type="Proteomes" id="UP000679848">
    <property type="component" value="Chromosome"/>
</dbReference>
<evidence type="ECO:0000313" key="3">
    <source>
        <dbReference type="EMBL" id="BCK84175.1"/>
    </source>
</evidence>
<dbReference type="InterPro" id="IPR010982">
    <property type="entry name" value="Lambda_DNA-bd_dom_sf"/>
</dbReference>
<protein>
    <recommendedName>
        <fullName evidence="2">HTH cro/C1-type domain-containing protein</fullName>
    </recommendedName>
</protein>
<dbReference type="Gene3D" id="1.10.260.40">
    <property type="entry name" value="lambda repressor-like DNA-binding domains"/>
    <property type="match status" value="1"/>
</dbReference>
<dbReference type="KEGG" id="pfaa:MM59RIKEN_14940"/>
<dbReference type="Pfam" id="PF01381">
    <property type="entry name" value="HTH_3"/>
    <property type="match status" value="1"/>
</dbReference>
<dbReference type="RefSeq" id="WP_213543023.1">
    <property type="nucleotide sequence ID" value="NZ_AP023420.1"/>
</dbReference>
<dbReference type="CDD" id="cd00093">
    <property type="entry name" value="HTH_XRE"/>
    <property type="match status" value="1"/>
</dbReference>
<proteinExistence type="predicted"/>
<reference evidence="3" key="1">
    <citation type="submission" date="2020-09" db="EMBL/GenBank/DDBJ databases">
        <title>New species isolated from human feces.</title>
        <authorList>
            <person name="Kitahara M."/>
            <person name="Shigeno Y."/>
            <person name="Shime M."/>
            <person name="Matsumoto Y."/>
            <person name="Nakamura S."/>
            <person name="Motooka D."/>
            <person name="Fukuoka S."/>
            <person name="Nishikawa H."/>
            <person name="Benno Y."/>
        </authorList>
    </citation>
    <scope>NUCLEOTIDE SEQUENCE</scope>
    <source>
        <strain evidence="3">MM59</strain>
    </source>
</reference>
<evidence type="ECO:0000313" key="4">
    <source>
        <dbReference type="Proteomes" id="UP000679848"/>
    </source>
</evidence>
<dbReference type="PROSITE" id="PS50943">
    <property type="entry name" value="HTH_CROC1"/>
    <property type="match status" value="1"/>
</dbReference>
<sequence length="78" mass="8941">MTFSEHLFYLRERRKLKQSDVADAIGITVRGYRNYERGTREPAMSTLIALADFYGISLDELVCRRREGEPSDGTGQEP</sequence>